<proteinExistence type="predicted"/>
<evidence type="ECO:0000313" key="5">
    <source>
        <dbReference type="EMBL" id="MBO2457593.1"/>
    </source>
</evidence>
<name>A0ABS3RLZ7_9ACTN</name>
<organism evidence="5 6">
    <name type="scientific">Actinomadura violacea</name>
    <dbReference type="NCBI Taxonomy" id="2819934"/>
    <lineage>
        <taxon>Bacteria</taxon>
        <taxon>Bacillati</taxon>
        <taxon>Actinomycetota</taxon>
        <taxon>Actinomycetes</taxon>
        <taxon>Streptosporangiales</taxon>
        <taxon>Thermomonosporaceae</taxon>
        <taxon>Actinomadura</taxon>
    </lineage>
</organism>
<gene>
    <name evidence="5" type="ORF">J4709_08410</name>
</gene>
<dbReference type="EMBL" id="JAGEPF010000005">
    <property type="protein sequence ID" value="MBO2457593.1"/>
    <property type="molecule type" value="Genomic_DNA"/>
</dbReference>
<keyword evidence="6" id="KW-1185">Reference proteome</keyword>
<keyword evidence="2" id="KW-0238">DNA-binding</keyword>
<evidence type="ECO:0000256" key="3">
    <source>
        <dbReference type="ARBA" id="ARBA00023163"/>
    </source>
</evidence>
<dbReference type="SMART" id="SM00895">
    <property type="entry name" value="FCD"/>
    <property type="match status" value="1"/>
</dbReference>
<dbReference type="Gene3D" id="1.20.120.530">
    <property type="entry name" value="GntR ligand-binding domain-like"/>
    <property type="match status" value="1"/>
</dbReference>
<dbReference type="Pfam" id="PF07729">
    <property type="entry name" value="FCD"/>
    <property type="match status" value="1"/>
</dbReference>
<comment type="caution">
    <text evidence="5">The sequence shown here is derived from an EMBL/GenBank/DDBJ whole genome shotgun (WGS) entry which is preliminary data.</text>
</comment>
<protein>
    <submittedName>
        <fullName evidence="5">FCD domain-containing protein</fullName>
    </submittedName>
</protein>
<dbReference type="SUPFAM" id="SSF48008">
    <property type="entry name" value="GntR ligand-binding domain-like"/>
    <property type="match status" value="1"/>
</dbReference>
<dbReference type="InterPro" id="IPR036388">
    <property type="entry name" value="WH-like_DNA-bd_sf"/>
</dbReference>
<evidence type="ECO:0000256" key="1">
    <source>
        <dbReference type="ARBA" id="ARBA00023015"/>
    </source>
</evidence>
<reference evidence="5 6" key="1">
    <citation type="submission" date="2021-03" db="EMBL/GenBank/DDBJ databases">
        <title>Actinomadura violae sp. nov., isolated from lichen in Thailand.</title>
        <authorList>
            <person name="Kanchanasin P."/>
            <person name="Saeng-In P."/>
            <person name="Phongsopitanun W."/>
            <person name="Yuki M."/>
            <person name="Kudo T."/>
            <person name="Ohkuma M."/>
            <person name="Tanasupawat S."/>
        </authorList>
    </citation>
    <scope>NUCLEOTIDE SEQUENCE [LARGE SCALE GENOMIC DNA]</scope>
    <source>
        <strain evidence="5 6">LCR2-06</strain>
    </source>
</reference>
<feature type="domain" description="GntR C-terminal" evidence="4">
    <location>
        <begin position="109"/>
        <end position="237"/>
    </location>
</feature>
<keyword evidence="3" id="KW-0804">Transcription</keyword>
<keyword evidence="1" id="KW-0805">Transcription regulation</keyword>
<dbReference type="Proteomes" id="UP000680206">
    <property type="component" value="Unassembled WGS sequence"/>
</dbReference>
<dbReference type="InterPro" id="IPR011711">
    <property type="entry name" value="GntR_C"/>
</dbReference>
<evidence type="ECO:0000256" key="2">
    <source>
        <dbReference type="ARBA" id="ARBA00023125"/>
    </source>
</evidence>
<dbReference type="PANTHER" id="PTHR43537">
    <property type="entry name" value="TRANSCRIPTIONAL REGULATOR, GNTR FAMILY"/>
    <property type="match status" value="1"/>
</dbReference>
<dbReference type="PANTHER" id="PTHR43537:SF5">
    <property type="entry name" value="UXU OPERON TRANSCRIPTIONAL REGULATOR"/>
    <property type="match status" value="1"/>
</dbReference>
<sequence>MARRTTAGDRRGDQAAASRTVEAAEHVARLLAALRPGARLGTKEQVRAMCGVSVGTFNVTLRLLQERGQVVVRPGPGGGLFAPEIASDALQDDAAGGLPEDGARLELEEAFRIREAIEPLVMEDALWHGSPADFAELRKHLEVMGEAADRRDGPAYVQATWRFHGRLAAIGPGAMLREFYLRVQEVIETRTRSIMPEGEPEEGFIRRRYELHVALVDALDRRDREAVMRLLREHDAPS</sequence>
<dbReference type="InterPro" id="IPR008920">
    <property type="entry name" value="TF_FadR/GntR_C"/>
</dbReference>
<dbReference type="Gene3D" id="1.10.10.10">
    <property type="entry name" value="Winged helix-like DNA-binding domain superfamily/Winged helix DNA-binding domain"/>
    <property type="match status" value="1"/>
</dbReference>
<accession>A0ABS3RLZ7</accession>
<evidence type="ECO:0000313" key="6">
    <source>
        <dbReference type="Proteomes" id="UP000680206"/>
    </source>
</evidence>
<evidence type="ECO:0000259" key="4">
    <source>
        <dbReference type="SMART" id="SM00895"/>
    </source>
</evidence>
<dbReference type="RefSeq" id="WP_208238809.1">
    <property type="nucleotide sequence ID" value="NZ_JAGEPF010000005.1"/>
</dbReference>